<sequence>MKRMYYFLFLVICLSTSFVIAHEITRFSIENKTSMLNRLVADKSFLYISNIPNAINEVSGGGFISKLDKSGNIIESHFIDKLDYPQGMVIINNVLYVVDSGKIKGFNLKTKRQVFNLKMNGTSMLGDIIAWDNNTLLASDVAGLILSVDIKKKSYNVFMSIESSLGIPYFLARYGDKLYVVTSDSNGRILRIDINTKDISYMSELSGRFYGIAITKNGGILAIKNEDDSLDSMESGYDEVSTMLYNINSQGQIFIVDLQDFSTNISTFIVDSNDVWFIDMAGVDLIRVSI</sequence>
<evidence type="ECO:0000313" key="2">
    <source>
        <dbReference type="Proteomes" id="UP000255139"/>
    </source>
</evidence>
<dbReference type="Proteomes" id="UP000255139">
    <property type="component" value="Unassembled WGS sequence"/>
</dbReference>
<evidence type="ECO:0000313" key="1">
    <source>
        <dbReference type="EMBL" id="STQ85549.1"/>
    </source>
</evidence>
<name>A0A377PSU6_9HELI</name>
<organism evidence="1 2">
    <name type="scientific">Helicobacter muridarum</name>
    <dbReference type="NCBI Taxonomy" id="216"/>
    <lineage>
        <taxon>Bacteria</taxon>
        <taxon>Pseudomonadati</taxon>
        <taxon>Campylobacterota</taxon>
        <taxon>Epsilonproteobacteria</taxon>
        <taxon>Campylobacterales</taxon>
        <taxon>Helicobacteraceae</taxon>
        <taxon>Helicobacter</taxon>
    </lineage>
</organism>
<keyword evidence="2" id="KW-1185">Reference proteome</keyword>
<dbReference type="AlphaFoldDB" id="A0A377PSU6"/>
<dbReference type="Gene3D" id="2.130.10.10">
    <property type="entry name" value="YVTN repeat-like/Quinoprotein amine dehydrogenase"/>
    <property type="match status" value="1"/>
</dbReference>
<accession>A0A377PSU6</accession>
<protein>
    <submittedName>
        <fullName evidence="1">Uncharacterized protein</fullName>
    </submittedName>
</protein>
<reference evidence="1 2" key="1">
    <citation type="submission" date="2018-06" db="EMBL/GenBank/DDBJ databases">
        <authorList>
            <consortium name="Pathogen Informatics"/>
            <person name="Doyle S."/>
        </authorList>
    </citation>
    <scope>NUCLEOTIDE SEQUENCE [LARGE SCALE GENOMIC DNA]</scope>
    <source>
        <strain evidence="1 2">NCTC12714</strain>
    </source>
</reference>
<dbReference type="EMBL" id="UGJE01000002">
    <property type="protein sequence ID" value="STQ85549.1"/>
    <property type="molecule type" value="Genomic_DNA"/>
</dbReference>
<dbReference type="SUPFAM" id="SSF63825">
    <property type="entry name" value="YWTD domain"/>
    <property type="match status" value="1"/>
</dbReference>
<dbReference type="InterPro" id="IPR015943">
    <property type="entry name" value="WD40/YVTN_repeat-like_dom_sf"/>
</dbReference>
<gene>
    <name evidence="1" type="ORF">NCTC12714_00335</name>
</gene>
<proteinExistence type="predicted"/>